<protein>
    <submittedName>
        <fullName evidence="1">Uncharacterized protein</fullName>
    </submittedName>
</protein>
<gene>
    <name evidence="1" type="ORF">UX55_C0044G0008</name>
</gene>
<dbReference type="EMBL" id="LCMQ01000044">
    <property type="protein sequence ID" value="KKU39131.1"/>
    <property type="molecule type" value="Genomic_DNA"/>
</dbReference>
<proteinExistence type="predicted"/>
<evidence type="ECO:0000313" key="1">
    <source>
        <dbReference type="EMBL" id="KKU39131.1"/>
    </source>
</evidence>
<comment type="caution">
    <text evidence="1">The sequence shown here is derived from an EMBL/GenBank/DDBJ whole genome shotgun (WGS) entry which is preliminary data.</text>
</comment>
<sequence length="199" mass="24189">MNVRSLLQNGVLNQSINDFNNRQVLGNFFKIFAFFGQNRPLFFGVGRQSRRFFFDNLAELHFQTFLILFQNRLNARGRSEPRPDFQISRFFYELNRLKIFRIKHRDFKRLSGFFVSNYVVGSRYRFRNDLQNAGVDFFLFQIDVRHAQNIGLEFNQILFADNFFFHQNLAQLLARLNGFLFRFFKLRRSRQFFVKQKRF</sequence>
<dbReference type="Proteomes" id="UP000034202">
    <property type="component" value="Unassembled WGS sequence"/>
</dbReference>
<dbReference type="AlphaFoldDB" id="A0A0G1Q245"/>
<evidence type="ECO:0000313" key="2">
    <source>
        <dbReference type="Proteomes" id="UP000034202"/>
    </source>
</evidence>
<reference evidence="1 2" key="1">
    <citation type="journal article" date="2015" name="Nature">
        <title>rRNA introns, odd ribosomes, and small enigmatic genomes across a large radiation of phyla.</title>
        <authorList>
            <person name="Brown C.T."/>
            <person name="Hug L.A."/>
            <person name="Thomas B.C."/>
            <person name="Sharon I."/>
            <person name="Castelle C.J."/>
            <person name="Singh A."/>
            <person name="Wilkins M.J."/>
            <person name="Williams K.H."/>
            <person name="Banfield J.F."/>
        </authorList>
    </citation>
    <scope>NUCLEOTIDE SEQUENCE [LARGE SCALE GENOMIC DNA]</scope>
</reference>
<name>A0A0G1Q245_9BACT</name>
<accession>A0A0G1Q245</accession>
<organism evidence="1 2">
    <name type="scientific">Candidatus Azambacteria bacterium GW2011_GWE2_46_45</name>
    <dbReference type="NCBI Taxonomy" id="1618625"/>
    <lineage>
        <taxon>Bacteria</taxon>
        <taxon>Candidatus Azamiibacteriota</taxon>
    </lineage>
</organism>